<dbReference type="CDD" id="cd00568">
    <property type="entry name" value="TPP_enzymes"/>
    <property type="match status" value="1"/>
</dbReference>
<evidence type="ECO:0000256" key="2">
    <source>
        <dbReference type="ARBA" id="ARBA00007812"/>
    </source>
</evidence>
<comment type="caution">
    <text evidence="8">The sequence shown here is derived from an EMBL/GenBank/DDBJ whole genome shotgun (WGS) entry which is preliminary data.</text>
</comment>
<evidence type="ECO:0000259" key="6">
    <source>
        <dbReference type="Pfam" id="PF02775"/>
    </source>
</evidence>
<comment type="similarity">
    <text evidence="2 4">Belongs to the TPP enzyme family.</text>
</comment>
<feature type="domain" description="Thiamine pyrophosphate enzyme N-terminal TPP-binding" evidence="7">
    <location>
        <begin position="3"/>
        <end position="118"/>
    </location>
</feature>
<dbReference type="SUPFAM" id="SSF52518">
    <property type="entry name" value="Thiamin diphosphate-binding fold (THDP-binding)"/>
    <property type="match status" value="2"/>
</dbReference>
<dbReference type="Pfam" id="PF02775">
    <property type="entry name" value="TPP_enzyme_C"/>
    <property type="match status" value="1"/>
</dbReference>
<dbReference type="Pfam" id="PF00205">
    <property type="entry name" value="TPP_enzyme_M"/>
    <property type="match status" value="1"/>
</dbReference>
<keyword evidence="8" id="KW-0808">Transferase</keyword>
<evidence type="ECO:0000259" key="5">
    <source>
        <dbReference type="Pfam" id="PF00205"/>
    </source>
</evidence>
<keyword evidence="9" id="KW-1185">Reference proteome</keyword>
<dbReference type="SUPFAM" id="SSF52467">
    <property type="entry name" value="DHS-like NAD/FAD-binding domain"/>
    <property type="match status" value="1"/>
</dbReference>
<dbReference type="InterPro" id="IPR012001">
    <property type="entry name" value="Thiamin_PyroP_enz_TPP-bd_dom"/>
</dbReference>
<dbReference type="Pfam" id="PF02776">
    <property type="entry name" value="TPP_enzyme_N"/>
    <property type="match status" value="1"/>
</dbReference>
<dbReference type="InterPro" id="IPR011766">
    <property type="entry name" value="TPP_enzyme_TPP-bd"/>
</dbReference>
<dbReference type="Proteomes" id="UP001549204">
    <property type="component" value="Unassembled WGS sequence"/>
</dbReference>
<evidence type="ECO:0000313" key="9">
    <source>
        <dbReference type="Proteomes" id="UP001549204"/>
    </source>
</evidence>
<gene>
    <name evidence="8" type="ORF">ABID19_001626</name>
</gene>
<feature type="domain" description="Thiamine pyrophosphate enzyme TPP-binding" evidence="6">
    <location>
        <begin position="383"/>
        <end position="522"/>
    </location>
</feature>
<dbReference type="InterPro" id="IPR029061">
    <property type="entry name" value="THDP-binding"/>
</dbReference>
<dbReference type="InterPro" id="IPR029035">
    <property type="entry name" value="DHS-like_NAD/FAD-binding_dom"/>
</dbReference>
<name>A0ABV2GK08_9HYPH</name>
<sequence>MTTVGEALITLLEAHDVDTVFGIPGVHTVELYRGLARSKIRHVTPRHEQGAGFMADGYARAGGKPGVAFVITGPGLTNTITAMGQARADSVPMLVISGVNATPTLGKGLGHLHELPDQRGMMEKVALFSHRIADADELPGVLARAFALFSSSRPGPVHIEIPTDVMVKPADGIAALLRNVAPPEPEAAAIAEAARLCAAARLPLILAGGGAKRAEAPLQRLAERLGAPVVQTTNARGLLHRHPLGVPASPSLKAVRALIADADLVIAAGTEFGPTDYDGYGDGGFVPPINLIRIDIGADQLARHPATVSIQADCGEAIEALLAAIGGVAAASDAGEGRAAAARQAALAELSPHFAAQISAVEVIRDALPGSIIVGDSTQPIYAANLYYDHDRPGGWFNAATGFGALGYGPPAAIGAALAVPDAPVVCLTGDGGFQFTLPELGAALDAAAPVIFIVWNNRGYREIETSMLDVGVEPVGVSPAPPDFCKLGEAYGIAAERIVGIDDLADALKRARATRLPYVIELTVE</sequence>
<comment type="cofactor">
    <cofactor evidence="1">
        <name>thiamine diphosphate</name>
        <dbReference type="ChEBI" id="CHEBI:58937"/>
    </cofactor>
</comment>
<dbReference type="NCBIfam" id="NF005712">
    <property type="entry name" value="PRK07524.1"/>
    <property type="match status" value="1"/>
</dbReference>
<dbReference type="InterPro" id="IPR012000">
    <property type="entry name" value="Thiamin_PyroP_enz_cen_dom"/>
</dbReference>
<dbReference type="CDD" id="cd07035">
    <property type="entry name" value="TPP_PYR_POX_like"/>
    <property type="match status" value="1"/>
</dbReference>
<accession>A0ABV2GK08</accession>
<dbReference type="PANTHER" id="PTHR18968:SF13">
    <property type="entry name" value="ACETOLACTATE SYNTHASE CATALYTIC SUBUNIT, MITOCHONDRIAL"/>
    <property type="match status" value="1"/>
</dbReference>
<evidence type="ECO:0000256" key="3">
    <source>
        <dbReference type="ARBA" id="ARBA00023052"/>
    </source>
</evidence>
<dbReference type="EC" id="2.2.1.6" evidence="8"/>
<dbReference type="RefSeq" id="WP_354489436.1">
    <property type="nucleotide sequence ID" value="NZ_JBEPMC010000002.1"/>
</dbReference>
<dbReference type="PROSITE" id="PS00187">
    <property type="entry name" value="TPP_ENZYMES"/>
    <property type="match status" value="1"/>
</dbReference>
<proteinExistence type="inferred from homology"/>
<evidence type="ECO:0000259" key="7">
    <source>
        <dbReference type="Pfam" id="PF02776"/>
    </source>
</evidence>
<dbReference type="InterPro" id="IPR000399">
    <property type="entry name" value="TPP-bd_CS"/>
</dbReference>
<dbReference type="Gene3D" id="3.40.50.1220">
    <property type="entry name" value="TPP-binding domain"/>
    <property type="match status" value="1"/>
</dbReference>
<dbReference type="InterPro" id="IPR045229">
    <property type="entry name" value="TPP_enz"/>
</dbReference>
<evidence type="ECO:0000256" key="4">
    <source>
        <dbReference type="RuleBase" id="RU362132"/>
    </source>
</evidence>
<dbReference type="PANTHER" id="PTHR18968">
    <property type="entry name" value="THIAMINE PYROPHOSPHATE ENZYMES"/>
    <property type="match status" value="1"/>
</dbReference>
<keyword evidence="3 4" id="KW-0786">Thiamine pyrophosphate</keyword>
<protein>
    <submittedName>
        <fullName evidence="8">Acetolactate synthase-1/2/3 large subunit</fullName>
        <ecNumber evidence="8">2.2.1.6</ecNumber>
    </submittedName>
</protein>
<feature type="domain" description="Thiamine pyrophosphate enzyme central" evidence="5">
    <location>
        <begin position="190"/>
        <end position="321"/>
    </location>
</feature>
<dbReference type="GO" id="GO:0003984">
    <property type="term" value="F:acetolactate synthase activity"/>
    <property type="evidence" value="ECO:0007669"/>
    <property type="project" value="UniProtKB-EC"/>
</dbReference>
<evidence type="ECO:0000313" key="8">
    <source>
        <dbReference type="EMBL" id="MET3578609.1"/>
    </source>
</evidence>
<reference evidence="8 9" key="1">
    <citation type="submission" date="2024-06" db="EMBL/GenBank/DDBJ databases">
        <title>Genomic Encyclopedia of Type Strains, Phase IV (KMG-IV): sequencing the most valuable type-strain genomes for metagenomic binning, comparative biology and taxonomic classification.</title>
        <authorList>
            <person name="Goeker M."/>
        </authorList>
    </citation>
    <scope>NUCLEOTIDE SEQUENCE [LARGE SCALE GENOMIC DNA]</scope>
    <source>
        <strain evidence="8 9">DSM 100022</strain>
    </source>
</reference>
<organism evidence="8 9">
    <name type="scientific">Mesorhizobium robiniae</name>
    <dbReference type="NCBI Taxonomy" id="559315"/>
    <lineage>
        <taxon>Bacteria</taxon>
        <taxon>Pseudomonadati</taxon>
        <taxon>Pseudomonadota</taxon>
        <taxon>Alphaproteobacteria</taxon>
        <taxon>Hyphomicrobiales</taxon>
        <taxon>Phyllobacteriaceae</taxon>
        <taxon>Mesorhizobium</taxon>
    </lineage>
</organism>
<evidence type="ECO:0000256" key="1">
    <source>
        <dbReference type="ARBA" id="ARBA00001964"/>
    </source>
</evidence>
<dbReference type="Gene3D" id="3.40.50.970">
    <property type="match status" value="2"/>
</dbReference>
<dbReference type="EMBL" id="JBEPMC010000002">
    <property type="protein sequence ID" value="MET3578609.1"/>
    <property type="molecule type" value="Genomic_DNA"/>
</dbReference>